<dbReference type="SMART" id="SM00195">
    <property type="entry name" value="DSPc"/>
    <property type="match status" value="2"/>
</dbReference>
<feature type="compositionally biased region" description="Polar residues" evidence="3">
    <location>
        <begin position="956"/>
        <end position="966"/>
    </location>
</feature>
<dbReference type="PANTHER" id="PTHR46381">
    <property type="entry name" value="MKPA PROTEIN"/>
    <property type="match status" value="1"/>
</dbReference>
<dbReference type="SUPFAM" id="SSF55753">
    <property type="entry name" value="Actin depolymerizing proteins"/>
    <property type="match status" value="3"/>
</dbReference>
<proteinExistence type="predicted"/>
<feature type="region of interest" description="Disordered" evidence="3">
    <location>
        <begin position="38"/>
        <end position="81"/>
    </location>
</feature>
<sequence length="1666" mass="184386">MLDVEIYCWKVQILHEIDGIVVILLQSGSIDFEMIKDEEKDGAPGGNWRTYSRSVSWTERPPRTSTSSTSKPQWNSKARSCLPPLQPLSIIRPSVEEWPRAGSDDLGVWPNNPPTPGGKPRGSETPRESSNSDQPPTEFEFRKDKLAFFNKECSRILDHIYLGSDAIAKNREILRQNEITHVLNCVGFVCPEYFKNELVYKTLWLQDCPSEDITSILYDVFDYFEDVQEQRGRVLVHCFQGVSRSASLVIAYLMWKEGQSFDDAFQHVKAARGVTNPNVGFACQLLQCQKRVHALPASPTSLLRMYRMAPHSPYDPLHLVPKLLSEPGADKLDSRGAFIIQIPSALYVWTGKHCPAMMSDNARAATSQVIRYERAQGPVITIREGEETFEFWDALTYRTSSTDGCEAKSEEVKSSSSGSHSMMELNPPGLDQRKLAEYDLDFEIFNGALAGGVVPPCPLSGAETETCLPARETGWNRFRRKFASGVVKELMTSSKLISCKFALPKCDGMLTMDTCKEADDFVSPVNPSTSTSECDSPDSLSSYVAMRPPCSKNNLAEVASPAPLSDCSLSRSPSFSLVESFSSFLVNKSTSSSSSPSLSPSTSYYASSFTFSPSSSNWSDLSHVSAQPSPSGLECSDFDPSKSPPSEETVGPADGESTYLVDNATSPPEKEANSANLASRVDGSRSSCKETWPSHLGHRGSNIPPKMSLPSHYEASRNLNRHLEDDIMRNADADSDRSFKSGVSFQMDGKDLLSDSNSYMAEDEVSSRLLGREKYDEVHLASDDIGNKETGTDNLLFYEWPSMLKMDTHHGRLDSGSIYVILMPAVHFGNNNVDILYVWIGRNASSRGSYSQLIRNDGKCEDSNAIVELVDRNLLIQKGFSTNAQIKIVKEGEEPVELLEHMSRLSLNKDADDGKDSKELRVGIPKQAKVLSTLLSGSIDSGMIKEEEKDGASGGSWRTYSRSVSWTERPPRASSSSTTSRPQWNSKARSCLPPLQHLSIVRPSFEEWPRAGSDDLGEWSNNPPTPGGMPRGSVTPRESSNSDQPPREFEFRKDKLAFFNKECSRILDHIYLGSDAIAKNCEILRQNGITHVLNSVGFVCPEYFKNELVYKTLWLQDCPSEDITSILYDVFDYFEDVHEQRGRVFVHCCKGVSRSTSLVIAYLMWKEGQSFDDAFQHVKEARGVTNPNLGFACQLLQFQKRVHALPASPTSLLRMYRMAPHSPYDPLHLVPKMLSEPAADKLDTRGAFVIQIPSALFVWTGKHCPAMMSYNVRATTSQVIRYEKAQGPVVTIKEGEETLEFWDAFTYRKNSKDGCDAKSEEVKSLSSGSHLVTELIHPCPDQRKLAEYDLDFEIFNGALSGGVVPPLSGSETETCLPARETGWSRFRGKFANGVVKELMTSSKFFSCKFAKPVCEGMLTVDMCKEADNFVSTANPSTSTGDQCDSMDSLSSYVTRSPPCSKNILTEVACPAPLSDCSLSRSRSSPFCLVESFSSFHVSKTKSSSISTSLSPSTSNHASSCTSSHSSSNWSDFSHVSAQPSLNGLECSDFDPRKSPLSEDIIGFADAESTYLVDNATSPPEKEANSANLVLKVEGSSPTCKEWVLAHMLELRYSILSYLYVLEKIVKEGEEPVELLEHQLEGVVRWHPKAGQGVADSACEMKRDNLV</sequence>
<evidence type="ECO:0000313" key="7">
    <source>
        <dbReference type="Proteomes" id="UP000298416"/>
    </source>
</evidence>
<protein>
    <recommendedName>
        <fullName evidence="8">Atypical dual specificity phosphatase</fullName>
    </recommendedName>
</protein>
<dbReference type="Proteomes" id="UP000298416">
    <property type="component" value="Unassembled WGS sequence"/>
</dbReference>
<dbReference type="InterPro" id="IPR029006">
    <property type="entry name" value="ADF-H/Gelsolin-like_dom_sf"/>
</dbReference>
<evidence type="ECO:0000259" key="4">
    <source>
        <dbReference type="PROSITE" id="PS50054"/>
    </source>
</evidence>
<evidence type="ECO:0000259" key="5">
    <source>
        <dbReference type="PROSITE" id="PS50056"/>
    </source>
</evidence>
<feature type="compositionally biased region" description="Low complexity" evidence="3">
    <location>
        <begin position="972"/>
        <end position="982"/>
    </location>
</feature>
<evidence type="ECO:0000256" key="3">
    <source>
        <dbReference type="SAM" id="MobiDB-lite"/>
    </source>
</evidence>
<dbReference type="InterPro" id="IPR000340">
    <property type="entry name" value="Dual-sp_phosphatase_cat-dom"/>
</dbReference>
<dbReference type="GO" id="GO:0004721">
    <property type="term" value="F:phosphoprotein phosphatase activity"/>
    <property type="evidence" value="ECO:0007669"/>
    <property type="project" value="UniProtKB-KW"/>
</dbReference>
<dbReference type="PROSITE" id="PS00383">
    <property type="entry name" value="TYR_PHOSPHATASE_1"/>
    <property type="match status" value="2"/>
</dbReference>
<feature type="compositionally biased region" description="Polar residues" evidence="3">
    <location>
        <begin position="620"/>
        <end position="630"/>
    </location>
</feature>
<dbReference type="PROSITE" id="PS50054">
    <property type="entry name" value="TYR_PHOSPHATASE_DUAL"/>
    <property type="match status" value="2"/>
</dbReference>
<name>A0A8X9A1P6_SALSN</name>
<dbReference type="Pfam" id="PF00782">
    <property type="entry name" value="DSPc"/>
    <property type="match status" value="2"/>
</dbReference>
<keyword evidence="1" id="KW-0378">Hydrolase</keyword>
<dbReference type="InterPro" id="IPR000387">
    <property type="entry name" value="Tyr_Pase_dom"/>
</dbReference>
<comment type="caution">
    <text evidence="6">The sequence shown here is derived from an EMBL/GenBank/DDBJ whole genome shotgun (WGS) entry which is preliminary data.</text>
</comment>
<feature type="region of interest" description="Disordered" evidence="3">
    <location>
        <begin position="945"/>
        <end position="988"/>
    </location>
</feature>
<evidence type="ECO:0000313" key="6">
    <source>
        <dbReference type="EMBL" id="KAG6425442.1"/>
    </source>
</evidence>
<dbReference type="SUPFAM" id="SSF52799">
    <property type="entry name" value="(Phosphotyrosine protein) phosphatases II"/>
    <property type="match status" value="2"/>
</dbReference>
<dbReference type="GO" id="GO:0051015">
    <property type="term" value="F:actin filament binding"/>
    <property type="evidence" value="ECO:0007669"/>
    <property type="project" value="InterPro"/>
</dbReference>
<feature type="region of interest" description="Disordered" evidence="3">
    <location>
        <begin position="620"/>
        <end position="711"/>
    </location>
</feature>
<dbReference type="InterPro" id="IPR016130">
    <property type="entry name" value="Tyr_Pase_AS"/>
</dbReference>
<dbReference type="CDD" id="cd14498">
    <property type="entry name" value="DSP"/>
    <property type="match status" value="2"/>
</dbReference>
<organism evidence="6">
    <name type="scientific">Salvia splendens</name>
    <name type="common">Scarlet sage</name>
    <dbReference type="NCBI Taxonomy" id="180675"/>
    <lineage>
        <taxon>Eukaryota</taxon>
        <taxon>Viridiplantae</taxon>
        <taxon>Streptophyta</taxon>
        <taxon>Embryophyta</taxon>
        <taxon>Tracheophyta</taxon>
        <taxon>Spermatophyta</taxon>
        <taxon>Magnoliopsida</taxon>
        <taxon>eudicotyledons</taxon>
        <taxon>Gunneridae</taxon>
        <taxon>Pentapetalae</taxon>
        <taxon>asterids</taxon>
        <taxon>lamiids</taxon>
        <taxon>Lamiales</taxon>
        <taxon>Lamiaceae</taxon>
        <taxon>Nepetoideae</taxon>
        <taxon>Mentheae</taxon>
        <taxon>Salviinae</taxon>
        <taxon>Salvia</taxon>
        <taxon>Salvia subgen. Calosphace</taxon>
        <taxon>core Calosphace</taxon>
    </lineage>
</organism>
<keyword evidence="7" id="KW-1185">Reference proteome</keyword>
<accession>A0A8X9A1P6</accession>
<dbReference type="InterPro" id="IPR029021">
    <property type="entry name" value="Prot-tyrosine_phosphatase-like"/>
</dbReference>
<dbReference type="SMART" id="SM00262">
    <property type="entry name" value="GEL"/>
    <property type="match status" value="2"/>
</dbReference>
<dbReference type="PANTHER" id="PTHR46381:SF2">
    <property type="entry name" value="MAP KINASE PHOSPHATASE"/>
    <property type="match status" value="1"/>
</dbReference>
<feature type="region of interest" description="Disordered" evidence="3">
    <location>
        <begin position="102"/>
        <end position="138"/>
    </location>
</feature>
<evidence type="ECO:0008006" key="8">
    <source>
        <dbReference type="Google" id="ProtNLM"/>
    </source>
</evidence>
<reference evidence="6" key="2">
    <citation type="submission" date="2020-08" db="EMBL/GenBank/DDBJ databases">
        <title>Plant Genome Project.</title>
        <authorList>
            <person name="Zhang R.-G."/>
        </authorList>
    </citation>
    <scope>NUCLEOTIDE SEQUENCE</scope>
    <source>
        <strain evidence="6">Huo1</strain>
        <tissue evidence="6">Leaf</tissue>
    </source>
</reference>
<reference evidence="6" key="1">
    <citation type="submission" date="2018-01" db="EMBL/GenBank/DDBJ databases">
        <authorList>
            <person name="Mao J.F."/>
        </authorList>
    </citation>
    <scope>NUCLEOTIDE SEQUENCE</scope>
    <source>
        <strain evidence="6">Huo1</strain>
        <tissue evidence="6">Leaf</tissue>
    </source>
</reference>
<dbReference type="InterPro" id="IPR020422">
    <property type="entry name" value="TYR_PHOSPHATASE_DUAL_dom"/>
</dbReference>
<keyword evidence="2" id="KW-0904">Protein phosphatase</keyword>
<dbReference type="InterPro" id="IPR007122">
    <property type="entry name" value="Villin/Gelsolin"/>
</dbReference>
<dbReference type="Gene3D" id="3.40.20.10">
    <property type="entry name" value="Severin"/>
    <property type="match status" value="2"/>
</dbReference>
<dbReference type="InterPro" id="IPR057528">
    <property type="entry name" value="MPK1_C"/>
</dbReference>
<evidence type="ECO:0000256" key="2">
    <source>
        <dbReference type="ARBA" id="ARBA00022912"/>
    </source>
</evidence>
<feature type="domain" description="Tyrosine-protein phosphatase" evidence="4">
    <location>
        <begin position="1062"/>
        <end position="1204"/>
    </location>
</feature>
<evidence type="ECO:0000256" key="1">
    <source>
        <dbReference type="ARBA" id="ARBA00022801"/>
    </source>
</evidence>
<feature type="domain" description="Tyrosine specific protein phosphatases" evidence="5">
    <location>
        <begin position="221"/>
        <end position="272"/>
    </location>
</feature>
<gene>
    <name evidence="6" type="ORF">SASPL_115877</name>
</gene>
<feature type="compositionally biased region" description="Low complexity" evidence="3">
    <location>
        <begin position="414"/>
        <end position="424"/>
    </location>
</feature>
<dbReference type="PROSITE" id="PS50056">
    <property type="entry name" value="TYR_PHOSPHATASE_2"/>
    <property type="match status" value="2"/>
</dbReference>
<dbReference type="Pfam" id="PF25466">
    <property type="entry name" value="MPK1_gelsolin_C"/>
    <property type="match status" value="1"/>
</dbReference>
<feature type="region of interest" description="Disordered" evidence="3">
    <location>
        <begin position="406"/>
        <end position="425"/>
    </location>
</feature>
<feature type="domain" description="Tyrosine specific protein phosphatases" evidence="5">
    <location>
        <begin position="1131"/>
        <end position="1182"/>
    </location>
</feature>
<dbReference type="Gene3D" id="3.90.190.10">
    <property type="entry name" value="Protein tyrosine phosphatase superfamily"/>
    <property type="match status" value="2"/>
</dbReference>
<dbReference type="EMBL" id="PNBA02000005">
    <property type="protein sequence ID" value="KAG6425442.1"/>
    <property type="molecule type" value="Genomic_DNA"/>
</dbReference>
<feature type="domain" description="Tyrosine-protein phosphatase" evidence="4">
    <location>
        <begin position="152"/>
        <end position="294"/>
    </location>
</feature>
<feature type="region of interest" description="Disordered" evidence="3">
    <location>
        <begin position="1011"/>
        <end position="1047"/>
    </location>
</feature>